<dbReference type="PANTHER" id="PTHR43792">
    <property type="entry name" value="GNAT FAMILY, PUTATIVE (AFU_ORTHOLOGUE AFUA_3G00765)-RELATED-RELATED"/>
    <property type="match status" value="1"/>
</dbReference>
<keyword evidence="1" id="KW-0808">Transferase</keyword>
<evidence type="ECO:0000256" key="2">
    <source>
        <dbReference type="ARBA" id="ARBA00023315"/>
    </source>
</evidence>
<dbReference type="PANTHER" id="PTHR43792:SF8">
    <property type="entry name" value="[RIBOSOMAL PROTEIN US5]-ALANINE N-ACETYLTRANSFERASE"/>
    <property type="match status" value="1"/>
</dbReference>
<evidence type="ECO:0000256" key="1">
    <source>
        <dbReference type="ARBA" id="ARBA00022679"/>
    </source>
</evidence>
<organism evidence="5 6">
    <name type="scientific">Gluconacetobacter sacchari DSM 12717</name>
    <dbReference type="NCBI Taxonomy" id="1307940"/>
    <lineage>
        <taxon>Bacteria</taxon>
        <taxon>Pseudomonadati</taxon>
        <taxon>Pseudomonadota</taxon>
        <taxon>Alphaproteobacteria</taxon>
        <taxon>Acetobacterales</taxon>
        <taxon>Acetobacteraceae</taxon>
        <taxon>Gluconacetobacter</taxon>
    </lineage>
</organism>
<dbReference type="InterPro" id="IPR016181">
    <property type="entry name" value="Acyl_CoA_acyltransferase"/>
</dbReference>
<keyword evidence="2" id="KW-0012">Acyltransferase</keyword>
<name>A0ABQ0P7J2_9PROT</name>
<keyword evidence="6" id="KW-1185">Reference proteome</keyword>
<dbReference type="EMBL" id="BAQP01000100">
    <property type="protein sequence ID" value="GBQ24469.1"/>
    <property type="molecule type" value="Genomic_DNA"/>
</dbReference>
<evidence type="ECO:0000259" key="4">
    <source>
        <dbReference type="PROSITE" id="PS51186"/>
    </source>
</evidence>
<dbReference type="Pfam" id="PF13302">
    <property type="entry name" value="Acetyltransf_3"/>
    <property type="match status" value="1"/>
</dbReference>
<gene>
    <name evidence="5" type="ORF">AA12717_1795</name>
</gene>
<evidence type="ECO:0000313" key="6">
    <source>
        <dbReference type="Proteomes" id="UP001060895"/>
    </source>
</evidence>
<comment type="caution">
    <text evidence="5">The sequence shown here is derived from an EMBL/GenBank/DDBJ whole genome shotgun (WGS) entry which is preliminary data.</text>
</comment>
<accession>A0ABQ0P7J2</accession>
<evidence type="ECO:0000256" key="3">
    <source>
        <dbReference type="ARBA" id="ARBA00038502"/>
    </source>
</evidence>
<reference evidence="5" key="1">
    <citation type="submission" date="2013-04" db="EMBL/GenBank/DDBJ databases">
        <title>The genome sequencing project of 58 acetic acid bacteria.</title>
        <authorList>
            <person name="Okamoto-Kainuma A."/>
            <person name="Ishikawa M."/>
            <person name="Umino S."/>
            <person name="Koizumi Y."/>
            <person name="Shiwa Y."/>
            <person name="Yoshikawa H."/>
            <person name="Matsutani M."/>
            <person name="Matsushita K."/>
        </authorList>
    </citation>
    <scope>NUCLEOTIDE SEQUENCE</scope>
    <source>
        <strain evidence="5">DSM 12717</strain>
    </source>
</reference>
<sequence>MEDTDEMCGGMAPMSMATLSVRPVAQGDAEALVRANLDSRAYHAPWARPFTDQDGFERWLARLATGPDVGLAAWYGPDDPVGVFTFSQIVMGPFCSAYLGYYGMRAHARTGRMTCAMALVLDYGFDQLGLHRVEVNIQPGNAASIALVRRAGFRREGYSPRYLKIDGEWRDHERWAVLAEERPGQRREPRTGLSSV</sequence>
<proteinExistence type="inferred from homology"/>
<evidence type="ECO:0000313" key="5">
    <source>
        <dbReference type="EMBL" id="GBQ24469.1"/>
    </source>
</evidence>
<feature type="domain" description="N-acetyltransferase" evidence="4">
    <location>
        <begin position="19"/>
        <end position="180"/>
    </location>
</feature>
<protein>
    <submittedName>
        <fullName evidence="5">N-acetyltransferase GCN5</fullName>
    </submittedName>
</protein>
<dbReference type="SUPFAM" id="SSF55729">
    <property type="entry name" value="Acyl-CoA N-acyltransferases (Nat)"/>
    <property type="match status" value="1"/>
</dbReference>
<comment type="similarity">
    <text evidence="3">Belongs to the acetyltransferase family. RimJ subfamily.</text>
</comment>
<dbReference type="InterPro" id="IPR000182">
    <property type="entry name" value="GNAT_dom"/>
</dbReference>
<dbReference type="InterPro" id="IPR051531">
    <property type="entry name" value="N-acetyltransferase"/>
</dbReference>
<dbReference type="Gene3D" id="3.40.630.30">
    <property type="match status" value="1"/>
</dbReference>
<dbReference type="Proteomes" id="UP001060895">
    <property type="component" value="Unassembled WGS sequence"/>
</dbReference>
<dbReference type="PROSITE" id="PS51186">
    <property type="entry name" value="GNAT"/>
    <property type="match status" value="1"/>
</dbReference>